<protein>
    <recommendedName>
        <fullName evidence="2">RNase H type-1 domain-containing protein</fullName>
    </recommendedName>
</protein>
<dbReference type="InterPro" id="IPR052929">
    <property type="entry name" value="RNase_H-like_EbsB-rel"/>
</dbReference>
<feature type="non-terminal residue" evidence="3">
    <location>
        <position position="1"/>
    </location>
</feature>
<evidence type="ECO:0000313" key="3">
    <source>
        <dbReference type="EMBL" id="MBA0669399.1"/>
    </source>
</evidence>
<feature type="region of interest" description="Disordered" evidence="1">
    <location>
        <begin position="33"/>
        <end position="57"/>
    </location>
</feature>
<dbReference type="OrthoDB" id="988822at2759"/>
<evidence type="ECO:0000313" key="4">
    <source>
        <dbReference type="Proteomes" id="UP000593573"/>
    </source>
</evidence>
<reference evidence="3 4" key="1">
    <citation type="journal article" date="2019" name="Genome Biol. Evol.">
        <title>Insights into the evolution of the New World diploid cottons (Gossypium, subgenus Houzingenia) based on genome sequencing.</title>
        <authorList>
            <person name="Grover C.E."/>
            <person name="Arick M.A. 2nd"/>
            <person name="Thrash A."/>
            <person name="Conover J.L."/>
            <person name="Sanders W.S."/>
            <person name="Peterson D.G."/>
            <person name="Frelichowski J.E."/>
            <person name="Scheffler J.A."/>
            <person name="Scheffler B.E."/>
            <person name="Wendel J.F."/>
        </authorList>
    </citation>
    <scope>NUCLEOTIDE SEQUENCE [LARGE SCALE GENOMIC DNA]</scope>
    <source>
        <strain evidence="3">57</strain>
        <tissue evidence="3">Leaf</tissue>
    </source>
</reference>
<dbReference type="CDD" id="cd06222">
    <property type="entry name" value="RNase_H_like"/>
    <property type="match status" value="1"/>
</dbReference>
<keyword evidence="4" id="KW-1185">Reference proteome</keyword>
<comment type="caution">
    <text evidence="3">The sequence shown here is derived from an EMBL/GenBank/DDBJ whole genome shotgun (WGS) entry which is preliminary data.</text>
</comment>
<dbReference type="EMBL" id="JABFAB010026693">
    <property type="protein sequence ID" value="MBA0669399.1"/>
    <property type="molecule type" value="Genomic_DNA"/>
</dbReference>
<dbReference type="GO" id="GO:0003676">
    <property type="term" value="F:nucleic acid binding"/>
    <property type="evidence" value="ECO:0007669"/>
    <property type="project" value="InterPro"/>
</dbReference>
<feature type="non-terminal residue" evidence="3">
    <location>
        <position position="293"/>
    </location>
</feature>
<dbReference type="PANTHER" id="PTHR47074">
    <property type="entry name" value="BNAC02G40300D PROTEIN"/>
    <property type="match status" value="1"/>
</dbReference>
<evidence type="ECO:0000259" key="2">
    <source>
        <dbReference type="Pfam" id="PF13456"/>
    </source>
</evidence>
<name>A0A7J8W431_9ROSI</name>
<dbReference type="GO" id="GO:0004523">
    <property type="term" value="F:RNA-DNA hybrid ribonuclease activity"/>
    <property type="evidence" value="ECO:0007669"/>
    <property type="project" value="InterPro"/>
</dbReference>
<proteinExistence type="predicted"/>
<organism evidence="3 4">
    <name type="scientific">Gossypium klotzschianum</name>
    <dbReference type="NCBI Taxonomy" id="34286"/>
    <lineage>
        <taxon>Eukaryota</taxon>
        <taxon>Viridiplantae</taxon>
        <taxon>Streptophyta</taxon>
        <taxon>Embryophyta</taxon>
        <taxon>Tracheophyta</taxon>
        <taxon>Spermatophyta</taxon>
        <taxon>Magnoliopsida</taxon>
        <taxon>eudicotyledons</taxon>
        <taxon>Gunneridae</taxon>
        <taxon>Pentapetalae</taxon>
        <taxon>rosids</taxon>
        <taxon>malvids</taxon>
        <taxon>Malvales</taxon>
        <taxon>Malvaceae</taxon>
        <taxon>Malvoideae</taxon>
        <taxon>Gossypium</taxon>
    </lineage>
</organism>
<dbReference type="Proteomes" id="UP000593573">
    <property type="component" value="Unassembled WGS sequence"/>
</dbReference>
<dbReference type="PANTHER" id="PTHR47074:SF48">
    <property type="entry name" value="POLYNUCLEOTIDYL TRANSFERASE, RIBONUCLEASE H-LIKE SUPERFAMILY PROTEIN"/>
    <property type="match status" value="1"/>
</dbReference>
<dbReference type="InterPro" id="IPR002156">
    <property type="entry name" value="RNaseH_domain"/>
</dbReference>
<dbReference type="Gene3D" id="3.30.420.10">
    <property type="entry name" value="Ribonuclease H-like superfamily/Ribonuclease H"/>
    <property type="match status" value="1"/>
</dbReference>
<gene>
    <name evidence="3" type="ORF">Goklo_025319</name>
</gene>
<dbReference type="Pfam" id="PF13456">
    <property type="entry name" value="RVT_3"/>
    <property type="match status" value="1"/>
</dbReference>
<feature type="domain" description="RNase H type-1" evidence="2">
    <location>
        <begin position="159"/>
        <end position="273"/>
    </location>
</feature>
<evidence type="ECO:0000256" key="1">
    <source>
        <dbReference type="SAM" id="MobiDB-lite"/>
    </source>
</evidence>
<dbReference type="AlphaFoldDB" id="A0A7J8W431"/>
<sequence length="293" mass="33212">AVTDGNIRESGDIDGGIEKIYLFGLIACPPRKGSAGGRVQQPKEHRMSRGLGTRVPVPNPSATDALLELLPQRERVTTCRSGDGLVHHQTRIRQGMPKMRFISNNYDRCIDWLEDLMRVLDNRAMADLMTILWNCWNNRNNFIFRGKEEEAKQIWERASENRCGYGTVIRDEKGFVLGGGGRFKEGRMSVEEAECMAFEESIKVACNLNLKDQVIFETDHVGLVNKFNKLAHDFTTIGARLKECTAAFSLFKSANLIWTERSSNTVVHLICKKMCGEAKHCLFEMDYPPEIHN</sequence>
<accession>A0A7J8W431</accession>
<dbReference type="InterPro" id="IPR036397">
    <property type="entry name" value="RNaseH_sf"/>
</dbReference>
<dbReference type="InterPro" id="IPR044730">
    <property type="entry name" value="RNase_H-like_dom_plant"/>
</dbReference>